<evidence type="ECO:0000313" key="13">
    <source>
        <dbReference type="EMBL" id="KAJ8970861.1"/>
    </source>
</evidence>
<protein>
    <recommendedName>
        <fullName evidence="3">adenylate cyclase</fullName>
        <ecNumber evidence="3">4.6.1.1</ecNumber>
    </recommendedName>
</protein>
<dbReference type="AlphaFoldDB" id="A0AAV8ZUK7"/>
<dbReference type="PANTHER" id="PTHR45627">
    <property type="entry name" value="ADENYLATE CYCLASE TYPE 1"/>
    <property type="match status" value="1"/>
</dbReference>
<keyword evidence="11" id="KW-0456">Lyase</keyword>
<feature type="domain" description="Guanylate cyclase" evidence="12">
    <location>
        <begin position="127"/>
        <end position="216"/>
    </location>
</feature>
<organism evidence="13 14">
    <name type="scientific">Rhamnusium bicolor</name>
    <dbReference type="NCBI Taxonomy" id="1586634"/>
    <lineage>
        <taxon>Eukaryota</taxon>
        <taxon>Metazoa</taxon>
        <taxon>Ecdysozoa</taxon>
        <taxon>Arthropoda</taxon>
        <taxon>Hexapoda</taxon>
        <taxon>Insecta</taxon>
        <taxon>Pterygota</taxon>
        <taxon>Neoptera</taxon>
        <taxon>Endopterygota</taxon>
        <taxon>Coleoptera</taxon>
        <taxon>Polyphaga</taxon>
        <taxon>Cucujiformia</taxon>
        <taxon>Chrysomeloidea</taxon>
        <taxon>Cerambycidae</taxon>
        <taxon>Lepturinae</taxon>
        <taxon>Rhagiini</taxon>
        <taxon>Rhamnusium</taxon>
    </lineage>
</organism>
<dbReference type="GO" id="GO:0035556">
    <property type="term" value="P:intracellular signal transduction"/>
    <property type="evidence" value="ECO:0007669"/>
    <property type="project" value="InterPro"/>
</dbReference>
<dbReference type="GO" id="GO:0005524">
    <property type="term" value="F:ATP binding"/>
    <property type="evidence" value="ECO:0007669"/>
    <property type="project" value="UniProtKB-KW"/>
</dbReference>
<dbReference type="GO" id="GO:0006171">
    <property type="term" value="P:cAMP biosynthetic process"/>
    <property type="evidence" value="ECO:0007669"/>
    <property type="project" value="TreeGrafter"/>
</dbReference>
<comment type="caution">
    <text evidence="13">The sequence shown here is derived from an EMBL/GenBank/DDBJ whole genome shotgun (WGS) entry which is preliminary data.</text>
</comment>
<dbReference type="Pfam" id="PF16214">
    <property type="entry name" value="AC_N"/>
    <property type="match status" value="1"/>
</dbReference>
<gene>
    <name evidence="13" type="ORF">NQ314_000985</name>
</gene>
<keyword evidence="7" id="KW-0067">ATP-binding</keyword>
<keyword evidence="5" id="KW-0479">Metal-binding</keyword>
<evidence type="ECO:0000259" key="12">
    <source>
        <dbReference type="PROSITE" id="PS50125"/>
    </source>
</evidence>
<comment type="subcellular location">
    <subcellularLocation>
        <location evidence="2">Membrane</location>
        <topology evidence="2">Multi-pass membrane protein</topology>
    </subcellularLocation>
</comment>
<proteinExistence type="predicted"/>
<evidence type="ECO:0000256" key="2">
    <source>
        <dbReference type="ARBA" id="ARBA00004141"/>
    </source>
</evidence>
<dbReference type="Pfam" id="PF00211">
    <property type="entry name" value="Guanylate_cyc"/>
    <property type="match status" value="1"/>
</dbReference>
<evidence type="ECO:0000256" key="5">
    <source>
        <dbReference type="ARBA" id="ARBA00022723"/>
    </source>
</evidence>
<dbReference type="SMART" id="SM00044">
    <property type="entry name" value="CYCc"/>
    <property type="match status" value="1"/>
</dbReference>
<keyword evidence="8" id="KW-0460">Magnesium</keyword>
<keyword evidence="6" id="KW-0547">Nucleotide-binding</keyword>
<dbReference type="GO" id="GO:0007189">
    <property type="term" value="P:adenylate cyclase-activating G protein-coupled receptor signaling pathway"/>
    <property type="evidence" value="ECO:0007669"/>
    <property type="project" value="TreeGrafter"/>
</dbReference>
<evidence type="ECO:0000313" key="14">
    <source>
        <dbReference type="Proteomes" id="UP001162156"/>
    </source>
</evidence>
<evidence type="ECO:0000256" key="6">
    <source>
        <dbReference type="ARBA" id="ARBA00022741"/>
    </source>
</evidence>
<dbReference type="InterPro" id="IPR001054">
    <property type="entry name" value="A/G_cyclase"/>
</dbReference>
<dbReference type="EC" id="4.6.1.1" evidence="3"/>
<dbReference type="PANTHER" id="PTHR45627:SF1">
    <property type="entry name" value="ADENYLATE CYCLASE TYPE 8"/>
    <property type="match status" value="1"/>
</dbReference>
<evidence type="ECO:0000256" key="11">
    <source>
        <dbReference type="ARBA" id="ARBA00023239"/>
    </source>
</evidence>
<dbReference type="Proteomes" id="UP001162156">
    <property type="component" value="Unassembled WGS sequence"/>
</dbReference>
<reference evidence="13" key="1">
    <citation type="journal article" date="2023" name="Insect Mol. Biol.">
        <title>Genome sequencing provides insights into the evolution of gene families encoding plant cell wall-degrading enzymes in longhorned beetles.</title>
        <authorList>
            <person name="Shin N.R."/>
            <person name="Okamura Y."/>
            <person name="Kirsch R."/>
            <person name="Pauchet Y."/>
        </authorList>
    </citation>
    <scope>NUCLEOTIDE SEQUENCE</scope>
    <source>
        <strain evidence="13">RBIC_L_NR</strain>
    </source>
</reference>
<keyword evidence="14" id="KW-1185">Reference proteome</keyword>
<accession>A0AAV8ZUK7</accession>
<comment type="catalytic activity">
    <reaction evidence="1">
        <text>ATP = 3',5'-cyclic AMP + diphosphate</text>
        <dbReference type="Rhea" id="RHEA:15389"/>
        <dbReference type="ChEBI" id="CHEBI:30616"/>
        <dbReference type="ChEBI" id="CHEBI:33019"/>
        <dbReference type="ChEBI" id="CHEBI:58165"/>
        <dbReference type="EC" id="4.6.1.1"/>
    </reaction>
</comment>
<evidence type="ECO:0000256" key="7">
    <source>
        <dbReference type="ARBA" id="ARBA00022840"/>
    </source>
</evidence>
<dbReference type="GO" id="GO:0005886">
    <property type="term" value="C:plasma membrane"/>
    <property type="evidence" value="ECO:0007669"/>
    <property type="project" value="TreeGrafter"/>
</dbReference>
<keyword evidence="9" id="KW-1133">Transmembrane helix</keyword>
<evidence type="ECO:0000256" key="4">
    <source>
        <dbReference type="ARBA" id="ARBA00022692"/>
    </source>
</evidence>
<dbReference type="GO" id="GO:0046872">
    <property type="term" value="F:metal ion binding"/>
    <property type="evidence" value="ECO:0007669"/>
    <property type="project" value="UniProtKB-KW"/>
</dbReference>
<dbReference type="EMBL" id="JANEYF010000291">
    <property type="protein sequence ID" value="KAJ8970861.1"/>
    <property type="molecule type" value="Genomic_DNA"/>
</dbReference>
<evidence type="ECO:0000256" key="8">
    <source>
        <dbReference type="ARBA" id="ARBA00022842"/>
    </source>
</evidence>
<dbReference type="GO" id="GO:0004016">
    <property type="term" value="F:adenylate cyclase activity"/>
    <property type="evidence" value="ECO:0007669"/>
    <property type="project" value="UniProtKB-EC"/>
</dbReference>
<name>A0AAV8ZUK7_9CUCU</name>
<dbReference type="SUPFAM" id="SSF55073">
    <property type="entry name" value="Nucleotide cyclase"/>
    <property type="match status" value="1"/>
</dbReference>
<sequence>MTCFVGKGVGFGVKKEDPCVCSDSDSCKIRRIAANILLYICVNFAGMYTKYLTDRSQRKAFLETHRSMETRYRTQSENDKQEKLLLSVLPDFVAKEMIRDIEREERGGAFQPHQFHKIYIHRYENVSILFADIKGFTVLATKCTAQELVKILNELFARFDKLAAENHCLRIKLLGDCYYCVCGLPTPRSDHAHCCVEMGLHMIKAIKDTRYKTEVK</sequence>
<evidence type="ECO:0000256" key="9">
    <source>
        <dbReference type="ARBA" id="ARBA00022989"/>
    </source>
</evidence>
<dbReference type="CDD" id="cd07302">
    <property type="entry name" value="CHD"/>
    <property type="match status" value="1"/>
</dbReference>
<dbReference type="PROSITE" id="PS50125">
    <property type="entry name" value="GUANYLATE_CYCLASE_2"/>
    <property type="match status" value="1"/>
</dbReference>
<dbReference type="InterPro" id="IPR029787">
    <property type="entry name" value="Nucleotide_cyclase"/>
</dbReference>
<evidence type="ECO:0000256" key="10">
    <source>
        <dbReference type="ARBA" id="ARBA00023136"/>
    </source>
</evidence>
<dbReference type="Gene3D" id="3.30.70.1230">
    <property type="entry name" value="Nucleotide cyclase"/>
    <property type="match status" value="1"/>
</dbReference>
<dbReference type="InterPro" id="IPR032628">
    <property type="entry name" value="AC_N"/>
</dbReference>
<keyword evidence="10" id="KW-0472">Membrane</keyword>
<keyword evidence="4" id="KW-0812">Transmembrane</keyword>
<evidence type="ECO:0000256" key="1">
    <source>
        <dbReference type="ARBA" id="ARBA00001593"/>
    </source>
</evidence>
<evidence type="ECO:0000256" key="3">
    <source>
        <dbReference type="ARBA" id="ARBA00012201"/>
    </source>
</evidence>